<accession>A0ABX3WXH3</accession>
<proteinExistence type="predicted"/>
<reference evidence="1 2" key="1">
    <citation type="submission" date="2017-03" db="EMBL/GenBank/DDBJ databases">
        <title>Whole genome sequences of fourteen strains of Bradyrhizobium canariense and one strain of Bradyrhizobium japonicum isolated from Lupinus (Papilionoideae: Genisteae) species in Algeria.</title>
        <authorList>
            <person name="Crovadore J."/>
            <person name="Chekireb D."/>
            <person name="Brachmann A."/>
            <person name="Chablais R."/>
            <person name="Cochard B."/>
            <person name="Lefort F."/>
        </authorList>
    </citation>
    <scope>NUCLEOTIDE SEQUENCE [LARGE SCALE GENOMIC DNA]</scope>
    <source>
        <strain evidence="1 2">UBMAN05</strain>
    </source>
</reference>
<name>A0ABX3WXH3_9BRAD</name>
<comment type="caution">
    <text evidence="1">The sequence shown here is derived from an EMBL/GenBank/DDBJ whole genome shotgun (WGS) entry which is preliminary data.</text>
</comment>
<protein>
    <recommendedName>
        <fullName evidence="3">Ribbon-helix-helix protein CopG domain-containing protein</fullName>
    </recommendedName>
</protein>
<organism evidence="1 2">
    <name type="scientific">Bradyrhizobium canariense</name>
    <dbReference type="NCBI Taxonomy" id="255045"/>
    <lineage>
        <taxon>Bacteria</taxon>
        <taxon>Pseudomonadati</taxon>
        <taxon>Pseudomonadota</taxon>
        <taxon>Alphaproteobacteria</taxon>
        <taxon>Hyphomicrobiales</taxon>
        <taxon>Nitrobacteraceae</taxon>
        <taxon>Bradyrhizobium</taxon>
    </lineage>
</organism>
<dbReference type="Pfam" id="PF19807">
    <property type="entry name" value="DUF6290"/>
    <property type="match status" value="1"/>
</dbReference>
<sequence length="66" mass="7460">MTIRLTDEQAEALETVASVEQRAVSEVIRAAISEHIESRRKDPAFQEDLKARLSRARRLLARQAGD</sequence>
<keyword evidence="2" id="KW-1185">Reference proteome</keyword>
<dbReference type="SUPFAM" id="SSF47598">
    <property type="entry name" value="Ribbon-helix-helix"/>
    <property type="match status" value="1"/>
</dbReference>
<dbReference type="InterPro" id="IPR046257">
    <property type="entry name" value="DUF6290"/>
</dbReference>
<evidence type="ECO:0000313" key="1">
    <source>
        <dbReference type="EMBL" id="OSJ24261.1"/>
    </source>
</evidence>
<evidence type="ECO:0008006" key="3">
    <source>
        <dbReference type="Google" id="ProtNLM"/>
    </source>
</evidence>
<dbReference type="EMBL" id="NAFK01000172">
    <property type="protein sequence ID" value="OSJ24261.1"/>
    <property type="molecule type" value="Genomic_DNA"/>
</dbReference>
<gene>
    <name evidence="1" type="ORF">BST63_27365</name>
</gene>
<dbReference type="Proteomes" id="UP000193884">
    <property type="component" value="Unassembled WGS sequence"/>
</dbReference>
<dbReference type="InterPro" id="IPR010985">
    <property type="entry name" value="Ribbon_hlx_hlx"/>
</dbReference>
<evidence type="ECO:0000313" key="2">
    <source>
        <dbReference type="Proteomes" id="UP000193884"/>
    </source>
</evidence>